<protein>
    <recommendedName>
        <fullName evidence="5 11">Proline iminopeptidase</fullName>
        <shortName evidence="11">PIP</shortName>
        <ecNumber evidence="4 11">3.4.11.5</ecNumber>
    </recommendedName>
    <alternativeName>
        <fullName evidence="10 11">Prolyl aminopeptidase</fullName>
    </alternativeName>
</protein>
<evidence type="ECO:0000256" key="12">
    <source>
        <dbReference type="RuleBase" id="RU003421"/>
    </source>
</evidence>
<evidence type="ECO:0000313" key="15">
    <source>
        <dbReference type="Proteomes" id="UP000765845"/>
    </source>
</evidence>
<evidence type="ECO:0000256" key="11">
    <source>
        <dbReference type="PIRNR" id="PIRNR006431"/>
    </source>
</evidence>
<evidence type="ECO:0000256" key="4">
    <source>
        <dbReference type="ARBA" id="ARBA00012568"/>
    </source>
</evidence>
<keyword evidence="6 11" id="KW-0031">Aminopeptidase</keyword>
<dbReference type="RefSeq" id="WP_168451750.1">
    <property type="nucleotide sequence ID" value="NZ_JAAWWK010000007.1"/>
</dbReference>
<keyword evidence="7 11" id="KW-0963">Cytoplasm</keyword>
<comment type="caution">
    <text evidence="14">The sequence shown here is derived from an EMBL/GenBank/DDBJ whole genome shotgun (WGS) entry which is preliminary data.</text>
</comment>
<accession>A0ABX1GJT2</accession>
<dbReference type="PANTHER" id="PTHR43722:SF1">
    <property type="entry name" value="PROLINE IMINOPEPTIDASE"/>
    <property type="match status" value="1"/>
</dbReference>
<gene>
    <name evidence="14" type="primary">pip</name>
    <name evidence="14" type="ORF">HCU74_17605</name>
</gene>
<reference evidence="14 15" key="1">
    <citation type="submission" date="2020-04" db="EMBL/GenBank/DDBJ databases">
        <authorList>
            <person name="Yoon J."/>
        </authorList>
    </citation>
    <scope>NUCLEOTIDE SEQUENCE [LARGE SCALE GENOMIC DNA]</scope>
    <source>
        <strain evidence="14 15">KMU-166</strain>
    </source>
</reference>
<dbReference type="InterPro" id="IPR005944">
    <property type="entry name" value="Pro_iminopeptidase"/>
</dbReference>
<evidence type="ECO:0000256" key="9">
    <source>
        <dbReference type="ARBA" id="ARBA00022801"/>
    </source>
</evidence>
<evidence type="ECO:0000256" key="8">
    <source>
        <dbReference type="ARBA" id="ARBA00022670"/>
    </source>
</evidence>
<keyword evidence="15" id="KW-1185">Reference proteome</keyword>
<dbReference type="EMBL" id="JAAWWK010000007">
    <property type="protein sequence ID" value="NKI19226.1"/>
    <property type="molecule type" value="Genomic_DNA"/>
</dbReference>
<dbReference type="Gene3D" id="3.40.50.1820">
    <property type="entry name" value="alpha/beta hydrolase"/>
    <property type="match status" value="1"/>
</dbReference>
<evidence type="ECO:0000256" key="6">
    <source>
        <dbReference type="ARBA" id="ARBA00022438"/>
    </source>
</evidence>
<dbReference type="PRINTS" id="PR00793">
    <property type="entry name" value="PROAMNOPTASE"/>
</dbReference>
<dbReference type="PANTHER" id="PTHR43722">
    <property type="entry name" value="PROLINE IMINOPEPTIDASE"/>
    <property type="match status" value="1"/>
</dbReference>
<comment type="similarity">
    <text evidence="3 11 12">Belongs to the peptidase S33 family.</text>
</comment>
<sequence length="325" mass="36761">MLTLYPDIKPYQTHRLSVQAPHELYIEEAGNPEGIPVLFLHGGPGGGCAPRSRCFFDPERYRIILFDQRGCGRSTPHACLEGNNTEALVADIEAIRAYLNIPQWMLFGGSWGATLSLIYAQHHPRQVLAIILRGVFLCRQRDLDWFYSEGGASRIFPDYWREFDEHACRRGDESWIEAYHRQLHGNNELAKMSAAKAWCLWEARCSTLRPNHDIEADMISTHGAIAMSHIENHFFRDDDFLKNYSVLDNMATIEDIPGIIVHGRYDMICPLDNAQALHERWPVSELLIVRDAGHSAFEPGITDALVKATEEIANVLEGQFSGEGA</sequence>
<dbReference type="Pfam" id="PF00561">
    <property type="entry name" value="Abhydrolase_1"/>
    <property type="match status" value="1"/>
</dbReference>
<dbReference type="InterPro" id="IPR029058">
    <property type="entry name" value="AB_hydrolase_fold"/>
</dbReference>
<comment type="subcellular location">
    <subcellularLocation>
        <location evidence="2 11">Cytoplasm</location>
    </subcellularLocation>
</comment>
<keyword evidence="9 11" id="KW-0378">Hydrolase</keyword>
<keyword evidence="8 11" id="KW-0645">Protease</keyword>
<feature type="domain" description="AB hydrolase-1" evidence="13">
    <location>
        <begin position="36"/>
        <end position="298"/>
    </location>
</feature>
<evidence type="ECO:0000256" key="2">
    <source>
        <dbReference type="ARBA" id="ARBA00004496"/>
    </source>
</evidence>
<dbReference type="InterPro" id="IPR002410">
    <property type="entry name" value="Peptidase_S33"/>
</dbReference>
<evidence type="ECO:0000256" key="3">
    <source>
        <dbReference type="ARBA" id="ARBA00010088"/>
    </source>
</evidence>
<comment type="catalytic activity">
    <reaction evidence="1 11 12">
        <text>Release of N-terminal proline from a peptide.</text>
        <dbReference type="EC" id="3.4.11.5"/>
    </reaction>
</comment>
<evidence type="ECO:0000313" key="14">
    <source>
        <dbReference type="EMBL" id="NKI19226.1"/>
    </source>
</evidence>
<name>A0ABX1GJT2_9GAMM</name>
<organism evidence="14 15">
    <name type="scientific">Spongiibacter thalassae</name>
    <dbReference type="NCBI Taxonomy" id="2721624"/>
    <lineage>
        <taxon>Bacteria</taxon>
        <taxon>Pseudomonadati</taxon>
        <taxon>Pseudomonadota</taxon>
        <taxon>Gammaproteobacteria</taxon>
        <taxon>Cellvibrionales</taxon>
        <taxon>Spongiibacteraceae</taxon>
        <taxon>Spongiibacter</taxon>
    </lineage>
</organism>
<dbReference type="PIRSF" id="PIRSF006431">
    <property type="entry name" value="Pept_S33"/>
    <property type="match status" value="1"/>
</dbReference>
<dbReference type="InterPro" id="IPR000073">
    <property type="entry name" value="AB_hydrolase_1"/>
</dbReference>
<dbReference type="EC" id="3.4.11.5" evidence="4 11"/>
<evidence type="ECO:0000259" key="13">
    <source>
        <dbReference type="Pfam" id="PF00561"/>
    </source>
</evidence>
<dbReference type="SUPFAM" id="SSF53474">
    <property type="entry name" value="alpha/beta-Hydrolases"/>
    <property type="match status" value="1"/>
</dbReference>
<evidence type="ECO:0000256" key="10">
    <source>
        <dbReference type="ARBA" id="ARBA00029605"/>
    </source>
</evidence>
<dbReference type="NCBIfam" id="TIGR01249">
    <property type="entry name" value="pro_imino_pep_1"/>
    <property type="match status" value="1"/>
</dbReference>
<evidence type="ECO:0000256" key="1">
    <source>
        <dbReference type="ARBA" id="ARBA00001585"/>
    </source>
</evidence>
<proteinExistence type="inferred from homology"/>
<evidence type="ECO:0000256" key="5">
    <source>
        <dbReference type="ARBA" id="ARBA00021843"/>
    </source>
</evidence>
<dbReference type="Proteomes" id="UP000765845">
    <property type="component" value="Unassembled WGS sequence"/>
</dbReference>
<evidence type="ECO:0000256" key="7">
    <source>
        <dbReference type="ARBA" id="ARBA00022490"/>
    </source>
</evidence>
<dbReference type="GO" id="GO:0004177">
    <property type="term" value="F:aminopeptidase activity"/>
    <property type="evidence" value="ECO:0007669"/>
    <property type="project" value="UniProtKB-KW"/>
</dbReference>